<evidence type="ECO:0000313" key="3">
    <source>
        <dbReference type="Proteomes" id="UP000236893"/>
    </source>
</evidence>
<dbReference type="RefSeq" id="WP_103790278.1">
    <property type="nucleotide sequence ID" value="NZ_PQVF01000013.1"/>
</dbReference>
<dbReference type="Proteomes" id="UP000236893">
    <property type="component" value="Unassembled WGS sequence"/>
</dbReference>
<keyword evidence="3" id="KW-1185">Reference proteome</keyword>
<keyword evidence="1" id="KW-1133">Transmembrane helix</keyword>
<dbReference type="OrthoDB" id="797840at2"/>
<dbReference type="EMBL" id="PQVF01000013">
    <property type="protein sequence ID" value="POY35190.1"/>
    <property type="molecule type" value="Genomic_DNA"/>
</dbReference>
<proteinExistence type="predicted"/>
<sequence length="167" mass="19505">MTRTILIVFILFFSGIVQSFAQSLDQARKELNTLLVQRSSLFQEWKRNVQERNAFFGGQSKSDLKQVIATQQKIIELDNRIMDAIDKLNLAKTSSVIEKRDSLSSQTFRFNNDQTRLQNIIKRKDDRIQILKEDIRYHEKVENTLKGAFVLSMAILIALGLWIWSKR</sequence>
<accession>A0A2S4ZXW6</accession>
<feature type="transmembrane region" description="Helical" evidence="1">
    <location>
        <begin position="145"/>
        <end position="164"/>
    </location>
</feature>
<dbReference type="AlphaFoldDB" id="A0A2S4ZXW6"/>
<reference evidence="2 3" key="1">
    <citation type="submission" date="2018-01" db="EMBL/GenBank/DDBJ databases">
        <authorList>
            <person name="Gaut B.S."/>
            <person name="Morton B.R."/>
            <person name="Clegg M.T."/>
            <person name="Duvall M.R."/>
        </authorList>
    </citation>
    <scope>NUCLEOTIDE SEQUENCE [LARGE SCALE GENOMIC DNA]</scope>
    <source>
        <strain evidence="2 3">HR-AV</strain>
    </source>
</reference>
<comment type="caution">
    <text evidence="2">The sequence shown here is derived from an EMBL/GenBank/DDBJ whole genome shotgun (WGS) entry which is preliminary data.</text>
</comment>
<protein>
    <recommendedName>
        <fullName evidence="4">Clp protease ClpB</fullName>
    </recommendedName>
</protein>
<gene>
    <name evidence="2" type="ORF">C3K47_16555</name>
</gene>
<organism evidence="2 3">
    <name type="scientific">Solitalea longa</name>
    <dbReference type="NCBI Taxonomy" id="2079460"/>
    <lineage>
        <taxon>Bacteria</taxon>
        <taxon>Pseudomonadati</taxon>
        <taxon>Bacteroidota</taxon>
        <taxon>Sphingobacteriia</taxon>
        <taxon>Sphingobacteriales</taxon>
        <taxon>Sphingobacteriaceae</taxon>
        <taxon>Solitalea</taxon>
    </lineage>
</organism>
<evidence type="ECO:0008006" key="4">
    <source>
        <dbReference type="Google" id="ProtNLM"/>
    </source>
</evidence>
<name>A0A2S4ZXW6_9SPHI</name>
<keyword evidence="1" id="KW-0472">Membrane</keyword>
<keyword evidence="1" id="KW-0812">Transmembrane</keyword>
<evidence type="ECO:0000313" key="2">
    <source>
        <dbReference type="EMBL" id="POY35190.1"/>
    </source>
</evidence>
<evidence type="ECO:0000256" key="1">
    <source>
        <dbReference type="SAM" id="Phobius"/>
    </source>
</evidence>